<evidence type="ECO:0000256" key="1">
    <source>
        <dbReference type="ARBA" id="ARBA00004141"/>
    </source>
</evidence>
<feature type="compositionally biased region" description="Basic and acidic residues" evidence="3">
    <location>
        <begin position="25"/>
        <end position="37"/>
    </location>
</feature>
<keyword evidence="4" id="KW-0472">Membrane</keyword>
<dbReference type="Pfam" id="PF07690">
    <property type="entry name" value="MFS_1"/>
    <property type="match status" value="1"/>
</dbReference>
<organism evidence="6 7">
    <name type="scientific">Hebeloma cylindrosporum</name>
    <dbReference type="NCBI Taxonomy" id="76867"/>
    <lineage>
        <taxon>Eukaryota</taxon>
        <taxon>Fungi</taxon>
        <taxon>Dikarya</taxon>
        <taxon>Basidiomycota</taxon>
        <taxon>Agaricomycotina</taxon>
        <taxon>Agaricomycetes</taxon>
        <taxon>Agaricomycetidae</taxon>
        <taxon>Agaricales</taxon>
        <taxon>Agaricineae</taxon>
        <taxon>Hymenogastraceae</taxon>
        <taxon>Hebeloma</taxon>
    </lineage>
</organism>
<feature type="transmembrane region" description="Helical" evidence="4">
    <location>
        <begin position="394"/>
        <end position="419"/>
    </location>
</feature>
<evidence type="ECO:0000256" key="4">
    <source>
        <dbReference type="SAM" id="Phobius"/>
    </source>
</evidence>
<feature type="region of interest" description="Disordered" evidence="3">
    <location>
        <begin position="468"/>
        <end position="488"/>
    </location>
</feature>
<dbReference type="AlphaFoldDB" id="A0A0C3CE45"/>
<keyword evidence="4" id="KW-1133">Transmembrane helix</keyword>
<feature type="transmembrane region" description="Helical" evidence="4">
    <location>
        <begin position="92"/>
        <end position="114"/>
    </location>
</feature>
<dbReference type="InterPro" id="IPR036259">
    <property type="entry name" value="MFS_trans_sf"/>
</dbReference>
<dbReference type="InterPro" id="IPR020846">
    <property type="entry name" value="MFS_dom"/>
</dbReference>
<dbReference type="Proteomes" id="UP000053424">
    <property type="component" value="Unassembled WGS sequence"/>
</dbReference>
<evidence type="ECO:0000313" key="6">
    <source>
        <dbReference type="EMBL" id="KIM41891.1"/>
    </source>
</evidence>
<dbReference type="Gene3D" id="1.20.1250.20">
    <property type="entry name" value="MFS general substrate transporter like domains"/>
    <property type="match status" value="2"/>
</dbReference>
<dbReference type="PROSITE" id="PS50850">
    <property type="entry name" value="MFS"/>
    <property type="match status" value="1"/>
</dbReference>
<feature type="transmembrane region" description="Helical" evidence="4">
    <location>
        <begin position="269"/>
        <end position="293"/>
    </location>
</feature>
<feature type="transmembrane region" description="Helical" evidence="4">
    <location>
        <begin position="228"/>
        <end position="248"/>
    </location>
</feature>
<dbReference type="GO" id="GO:0022857">
    <property type="term" value="F:transmembrane transporter activity"/>
    <property type="evidence" value="ECO:0007669"/>
    <property type="project" value="InterPro"/>
</dbReference>
<reference evidence="6 7" key="1">
    <citation type="submission" date="2014-04" db="EMBL/GenBank/DDBJ databases">
        <authorList>
            <consortium name="DOE Joint Genome Institute"/>
            <person name="Kuo A."/>
            <person name="Gay G."/>
            <person name="Dore J."/>
            <person name="Kohler A."/>
            <person name="Nagy L.G."/>
            <person name="Floudas D."/>
            <person name="Copeland A."/>
            <person name="Barry K.W."/>
            <person name="Cichocki N."/>
            <person name="Veneault-Fourrey C."/>
            <person name="LaButti K."/>
            <person name="Lindquist E.A."/>
            <person name="Lipzen A."/>
            <person name="Lundell T."/>
            <person name="Morin E."/>
            <person name="Murat C."/>
            <person name="Sun H."/>
            <person name="Tunlid A."/>
            <person name="Henrissat B."/>
            <person name="Grigoriev I.V."/>
            <person name="Hibbett D.S."/>
            <person name="Martin F."/>
            <person name="Nordberg H.P."/>
            <person name="Cantor M.N."/>
            <person name="Hua S.X."/>
        </authorList>
    </citation>
    <scope>NUCLEOTIDE SEQUENCE [LARGE SCALE GENOMIC DNA]</scope>
    <source>
        <strain evidence="7">h7</strain>
    </source>
</reference>
<dbReference type="GO" id="GO:0016020">
    <property type="term" value="C:membrane"/>
    <property type="evidence" value="ECO:0007669"/>
    <property type="project" value="UniProtKB-SubCell"/>
</dbReference>
<gene>
    <name evidence="6" type="ORF">M413DRAFT_140285</name>
</gene>
<protein>
    <recommendedName>
        <fullName evidence="5">Major facilitator superfamily (MFS) profile domain-containing protein</fullName>
    </recommendedName>
</protein>
<feature type="transmembrane region" description="Helical" evidence="4">
    <location>
        <begin position="121"/>
        <end position="141"/>
    </location>
</feature>
<keyword evidence="7" id="KW-1185">Reference proteome</keyword>
<evidence type="ECO:0000256" key="2">
    <source>
        <dbReference type="ARBA" id="ARBA00006727"/>
    </source>
</evidence>
<feature type="compositionally biased region" description="Polar residues" evidence="3">
    <location>
        <begin position="11"/>
        <end position="24"/>
    </location>
</feature>
<comment type="similarity">
    <text evidence="2">Belongs to the major facilitator superfamily. Monocarboxylate porter (TC 2.A.1.13) family.</text>
</comment>
<dbReference type="HOGENOM" id="CLU_001265_1_0_1"/>
<evidence type="ECO:0000313" key="7">
    <source>
        <dbReference type="Proteomes" id="UP000053424"/>
    </source>
</evidence>
<feature type="transmembrane region" description="Helical" evidence="4">
    <location>
        <begin position="196"/>
        <end position="216"/>
    </location>
</feature>
<dbReference type="PANTHER" id="PTHR11360">
    <property type="entry name" value="MONOCARBOXYLATE TRANSPORTER"/>
    <property type="match status" value="1"/>
</dbReference>
<feature type="domain" description="Major facilitator superfamily (MFS) profile" evidence="5">
    <location>
        <begin position="270"/>
        <end position="488"/>
    </location>
</feature>
<reference evidence="7" key="2">
    <citation type="submission" date="2015-01" db="EMBL/GenBank/DDBJ databases">
        <title>Evolutionary Origins and Diversification of the Mycorrhizal Mutualists.</title>
        <authorList>
            <consortium name="DOE Joint Genome Institute"/>
            <consortium name="Mycorrhizal Genomics Consortium"/>
            <person name="Kohler A."/>
            <person name="Kuo A."/>
            <person name="Nagy L.G."/>
            <person name="Floudas D."/>
            <person name="Copeland A."/>
            <person name="Barry K.W."/>
            <person name="Cichocki N."/>
            <person name="Veneault-Fourrey C."/>
            <person name="LaButti K."/>
            <person name="Lindquist E.A."/>
            <person name="Lipzen A."/>
            <person name="Lundell T."/>
            <person name="Morin E."/>
            <person name="Murat C."/>
            <person name="Riley R."/>
            <person name="Ohm R."/>
            <person name="Sun H."/>
            <person name="Tunlid A."/>
            <person name="Henrissat B."/>
            <person name="Grigoriev I.V."/>
            <person name="Hibbett D.S."/>
            <person name="Martin F."/>
        </authorList>
    </citation>
    <scope>NUCLEOTIDE SEQUENCE [LARGE SCALE GENOMIC DNA]</scope>
    <source>
        <strain evidence="7">h7</strain>
    </source>
</reference>
<accession>A0A0C3CE45</accession>
<feature type="transmembrane region" description="Helical" evidence="4">
    <location>
        <begin position="161"/>
        <end position="184"/>
    </location>
</feature>
<feature type="region of interest" description="Disordered" evidence="3">
    <location>
        <begin position="1"/>
        <end position="44"/>
    </location>
</feature>
<proteinExistence type="inferred from homology"/>
<dbReference type="OrthoDB" id="6509908at2759"/>
<dbReference type="EMBL" id="KN831779">
    <property type="protein sequence ID" value="KIM41891.1"/>
    <property type="molecule type" value="Genomic_DNA"/>
</dbReference>
<dbReference type="PANTHER" id="PTHR11360:SF319">
    <property type="entry name" value="MAJOR FACILITATOR SUPERFAMILY (MFS) PROFILE DOMAIN-CONTAINING PROTEIN"/>
    <property type="match status" value="1"/>
</dbReference>
<name>A0A0C3CE45_HEBCY</name>
<dbReference type="SUPFAM" id="SSF103473">
    <property type="entry name" value="MFS general substrate transporter"/>
    <property type="match status" value="1"/>
</dbReference>
<feature type="transmembrane region" description="Helical" evidence="4">
    <location>
        <begin position="431"/>
        <end position="456"/>
    </location>
</feature>
<feature type="transmembrane region" description="Helical" evidence="4">
    <location>
        <begin position="335"/>
        <end position="354"/>
    </location>
</feature>
<feature type="transmembrane region" description="Helical" evidence="4">
    <location>
        <begin position="305"/>
        <end position="323"/>
    </location>
</feature>
<evidence type="ECO:0000259" key="5">
    <source>
        <dbReference type="PROSITE" id="PS50850"/>
    </source>
</evidence>
<feature type="transmembrane region" description="Helical" evidence="4">
    <location>
        <begin position="360"/>
        <end position="382"/>
    </location>
</feature>
<dbReference type="InterPro" id="IPR050327">
    <property type="entry name" value="Proton-linked_MCT"/>
</dbReference>
<evidence type="ECO:0000256" key="3">
    <source>
        <dbReference type="SAM" id="MobiDB-lite"/>
    </source>
</evidence>
<sequence length="488" mass="53336">MSLVEKPPAQSGDTADEQQTSSPKSDPKIMEEAEKPSVQRHNFPDGGGDAWTVSRCRCLAGHLHLVRIPQCIWSFQAYYKSHQLAHKSESEIAWIGSFQTFCMFFMGSVFGSIFDRFGARSLVILGGVGFSFACMMQSIWFVSFEAVRLESLRIIIDSTEYWQFFLAQALLQGICLSALFSPTFPCINHWFFKRRGLALGIATSGSSVGGVVWPIMINNLIIKVGFGWALRICGFFALVMTAGAATMVKGRLPPRTDPEFFAFPLFRQPAYTFFCFGMLFIIFGIFFLIFYIPSYGAIHGFSPNMIFYSVSILNAASFFGRIFPGMAADTRGRYNIMIIASISSAVLTIASIAATDTSSILVIGAMYGFTSGSIISIQAACIPPLLDDPRKTGVAIGQMLSIGGFGALLGPPICGWLITSHGCKGAQIFSGVMLAIGTVLLVSNVSYCALADLFIITWSLDIDHRLSPEATSQNPPESSSFERRCCCE</sequence>
<feature type="compositionally biased region" description="Polar residues" evidence="3">
    <location>
        <begin position="469"/>
        <end position="479"/>
    </location>
</feature>
<comment type="subcellular location">
    <subcellularLocation>
        <location evidence="1">Membrane</location>
        <topology evidence="1">Multi-pass membrane protein</topology>
    </subcellularLocation>
</comment>
<dbReference type="InterPro" id="IPR011701">
    <property type="entry name" value="MFS"/>
</dbReference>
<keyword evidence="4" id="KW-0812">Transmembrane</keyword>